<dbReference type="Proteomes" id="UP000694888">
    <property type="component" value="Unplaced"/>
</dbReference>
<evidence type="ECO:0000313" key="2">
    <source>
        <dbReference type="RefSeq" id="XP_005095749.1"/>
    </source>
</evidence>
<reference evidence="2" key="1">
    <citation type="submission" date="2025-08" db="UniProtKB">
        <authorList>
            <consortium name="RefSeq"/>
        </authorList>
    </citation>
    <scope>IDENTIFICATION</scope>
</reference>
<keyword evidence="1" id="KW-1185">Reference proteome</keyword>
<gene>
    <name evidence="2" type="primary">LOC101855781</name>
</gene>
<evidence type="ECO:0000313" key="1">
    <source>
        <dbReference type="Proteomes" id="UP000694888"/>
    </source>
</evidence>
<dbReference type="GeneID" id="101855781"/>
<dbReference type="RefSeq" id="XP_005095749.1">
    <property type="nucleotide sequence ID" value="XM_005095692.3"/>
</dbReference>
<proteinExistence type="predicted"/>
<name>A0ABM0JKD1_APLCA</name>
<organism evidence="1 2">
    <name type="scientific">Aplysia californica</name>
    <name type="common">California sea hare</name>
    <dbReference type="NCBI Taxonomy" id="6500"/>
    <lineage>
        <taxon>Eukaryota</taxon>
        <taxon>Metazoa</taxon>
        <taxon>Spiralia</taxon>
        <taxon>Lophotrochozoa</taxon>
        <taxon>Mollusca</taxon>
        <taxon>Gastropoda</taxon>
        <taxon>Heterobranchia</taxon>
        <taxon>Euthyneura</taxon>
        <taxon>Tectipleura</taxon>
        <taxon>Aplysiida</taxon>
        <taxon>Aplysioidea</taxon>
        <taxon>Aplysiidae</taxon>
        <taxon>Aplysia</taxon>
    </lineage>
</organism>
<sequence>MVVEQNWPAAIFLLQKGPADPHRISGGDVLGNLGGSPPVHVTKYGLRLPPSAHLNRSRGAGFNVLVMPEKWPQTKKVNSVVRSLPQTGRAVCRPPTLTQR</sequence>
<accession>A0ABM0JKD1</accession>
<protein>
    <submittedName>
        <fullName evidence="2">Uncharacterized protein LOC101855781</fullName>
    </submittedName>
</protein>